<evidence type="ECO:0000313" key="3">
    <source>
        <dbReference type="Proteomes" id="UP000761574"/>
    </source>
</evidence>
<proteinExistence type="predicted"/>
<gene>
    <name evidence="2" type="ORF">TUM4630_14090</name>
</gene>
<organism evidence="2 3">
    <name type="scientific">Shewanella algidipiscicola</name>
    <dbReference type="NCBI Taxonomy" id="614070"/>
    <lineage>
        <taxon>Bacteria</taxon>
        <taxon>Pseudomonadati</taxon>
        <taxon>Pseudomonadota</taxon>
        <taxon>Gammaproteobacteria</taxon>
        <taxon>Alteromonadales</taxon>
        <taxon>Shewanellaceae</taxon>
        <taxon>Shewanella</taxon>
    </lineage>
</organism>
<keyword evidence="1" id="KW-0732">Signal</keyword>
<name>A0ABQ4PDU0_9GAMM</name>
<sequence>MMRFIMLGLLLVANAANATSIDEHTEDKAQIRNLLHHLYADGKDTHFSAETYLYNYFLPADLKRLHVVSGANGERKKWNKMLQAFDVKNERFQQYLEMLSNAEHASIKFFTGRTGESQAIIEVEAPRQPRFTKYQGKWYASM</sequence>
<accession>A0ABQ4PDU0</accession>
<evidence type="ECO:0008006" key="4">
    <source>
        <dbReference type="Google" id="ProtNLM"/>
    </source>
</evidence>
<evidence type="ECO:0000313" key="2">
    <source>
        <dbReference type="EMBL" id="GIU45609.1"/>
    </source>
</evidence>
<feature type="signal peptide" evidence="1">
    <location>
        <begin position="1"/>
        <end position="18"/>
    </location>
</feature>
<dbReference type="RefSeq" id="WP_119978431.1">
    <property type="nucleotide sequence ID" value="NZ_BPFB01000013.1"/>
</dbReference>
<dbReference type="Proteomes" id="UP000761574">
    <property type="component" value="Unassembled WGS sequence"/>
</dbReference>
<comment type="caution">
    <text evidence="2">The sequence shown here is derived from an EMBL/GenBank/DDBJ whole genome shotgun (WGS) entry which is preliminary data.</text>
</comment>
<reference evidence="2 3" key="1">
    <citation type="submission" date="2021-05" db="EMBL/GenBank/DDBJ databases">
        <title>Molecular characterization for Shewanella algae harboring chromosomal blaOXA-55-like strains isolated from clinical and environment sample.</title>
        <authorList>
            <person name="Ohama Y."/>
            <person name="Aoki K."/>
            <person name="Harada S."/>
            <person name="Moriya K."/>
            <person name="Ishii Y."/>
            <person name="Tateda K."/>
        </authorList>
    </citation>
    <scope>NUCLEOTIDE SEQUENCE [LARGE SCALE GENOMIC DNA]</scope>
    <source>
        <strain evidence="2 3">LMG 23746</strain>
    </source>
</reference>
<keyword evidence="3" id="KW-1185">Reference proteome</keyword>
<evidence type="ECO:0000256" key="1">
    <source>
        <dbReference type="SAM" id="SignalP"/>
    </source>
</evidence>
<dbReference type="EMBL" id="BPFB01000013">
    <property type="protein sequence ID" value="GIU45609.1"/>
    <property type="molecule type" value="Genomic_DNA"/>
</dbReference>
<protein>
    <recommendedName>
        <fullName evidence="4">Nuclear transport factor 2 family protein</fullName>
    </recommendedName>
</protein>
<feature type="chain" id="PRO_5046776871" description="Nuclear transport factor 2 family protein" evidence="1">
    <location>
        <begin position="19"/>
        <end position="142"/>
    </location>
</feature>